<accession>A0A9P7UME4</accession>
<dbReference type="GeneID" id="66082685"/>
<feature type="region of interest" description="Disordered" evidence="1">
    <location>
        <begin position="1"/>
        <end position="179"/>
    </location>
</feature>
<dbReference type="KEGG" id="more:E1B28_013610"/>
<gene>
    <name evidence="2" type="ORF">E1B28_013610</name>
</gene>
<keyword evidence="3" id="KW-1185">Reference proteome</keyword>
<dbReference type="EMBL" id="CM032189">
    <property type="protein sequence ID" value="KAG7087662.1"/>
    <property type="molecule type" value="Genomic_DNA"/>
</dbReference>
<evidence type="ECO:0008006" key="4">
    <source>
        <dbReference type="Google" id="ProtNLM"/>
    </source>
</evidence>
<comment type="caution">
    <text evidence="2">The sequence shown here is derived from an EMBL/GenBank/DDBJ whole genome shotgun (WGS) entry which is preliminary data.</text>
</comment>
<evidence type="ECO:0000256" key="1">
    <source>
        <dbReference type="SAM" id="MobiDB-lite"/>
    </source>
</evidence>
<dbReference type="Proteomes" id="UP001049176">
    <property type="component" value="Chromosome 9"/>
</dbReference>
<name>A0A9P7UME4_9AGAR</name>
<feature type="compositionally biased region" description="Basic and acidic residues" evidence="1">
    <location>
        <begin position="151"/>
        <end position="165"/>
    </location>
</feature>
<reference evidence="2" key="1">
    <citation type="journal article" date="2021" name="Genome Biol. Evol.">
        <title>The assembled and annotated genome of the fairy-ring fungus Marasmius oreades.</title>
        <authorList>
            <person name="Hiltunen M."/>
            <person name="Ament-Velasquez S.L."/>
            <person name="Johannesson H."/>
        </authorList>
    </citation>
    <scope>NUCLEOTIDE SEQUENCE</scope>
    <source>
        <strain evidence="2">03SP1</strain>
    </source>
</reference>
<feature type="compositionally biased region" description="Low complexity" evidence="1">
    <location>
        <begin position="166"/>
        <end position="179"/>
    </location>
</feature>
<organism evidence="2 3">
    <name type="scientific">Marasmius oreades</name>
    <name type="common">fairy-ring Marasmius</name>
    <dbReference type="NCBI Taxonomy" id="181124"/>
    <lineage>
        <taxon>Eukaryota</taxon>
        <taxon>Fungi</taxon>
        <taxon>Dikarya</taxon>
        <taxon>Basidiomycota</taxon>
        <taxon>Agaricomycotina</taxon>
        <taxon>Agaricomycetes</taxon>
        <taxon>Agaricomycetidae</taxon>
        <taxon>Agaricales</taxon>
        <taxon>Marasmiineae</taxon>
        <taxon>Marasmiaceae</taxon>
        <taxon>Marasmius</taxon>
    </lineage>
</organism>
<feature type="compositionally biased region" description="Low complexity" evidence="1">
    <location>
        <begin position="77"/>
        <end position="100"/>
    </location>
</feature>
<dbReference type="AlphaFoldDB" id="A0A9P7UME4"/>
<evidence type="ECO:0000313" key="2">
    <source>
        <dbReference type="EMBL" id="KAG7087662.1"/>
    </source>
</evidence>
<sequence>MSSNTNFNSAAMAAARPQHHVHGSSDPLPGTRGADPSVDYSADTIEHGGPNTTWNERDERQFTTGQMGQHRDERQFGQMGETGHQQMQQQQQHHAAQDGQNVFNSDRPMNVQPTAAGGVAIGGRSDLPEGHASATDKLVGKTQKVIGKMTGKPEMHEKGELRETGGKAAAQGGARAAHD</sequence>
<dbReference type="RefSeq" id="XP_043004133.1">
    <property type="nucleotide sequence ID" value="XM_043158778.1"/>
</dbReference>
<protein>
    <recommendedName>
        <fullName evidence="4">CsbD-like domain-containing protein</fullName>
    </recommendedName>
</protein>
<dbReference type="OrthoDB" id="3210574at2759"/>
<proteinExistence type="predicted"/>
<evidence type="ECO:0000313" key="3">
    <source>
        <dbReference type="Proteomes" id="UP001049176"/>
    </source>
</evidence>